<keyword evidence="2 4" id="KW-0547">Nucleotide-binding</keyword>
<proteinExistence type="predicted"/>
<evidence type="ECO:0000256" key="5">
    <source>
        <dbReference type="SAM" id="MobiDB-lite"/>
    </source>
</evidence>
<evidence type="ECO:0000256" key="2">
    <source>
        <dbReference type="ARBA" id="ARBA00022741"/>
    </source>
</evidence>
<keyword evidence="1" id="KW-0808">Transferase</keyword>
<evidence type="ECO:0000256" key="6">
    <source>
        <dbReference type="SAM" id="Phobius"/>
    </source>
</evidence>
<dbReference type="AlphaFoldDB" id="A0A485KA01"/>
<dbReference type="Proteomes" id="UP000332933">
    <property type="component" value="Unassembled WGS sequence"/>
</dbReference>
<evidence type="ECO:0000256" key="3">
    <source>
        <dbReference type="ARBA" id="ARBA00022840"/>
    </source>
</evidence>
<sequence length="650" mass="70336">MPPSNKWTESSDFVARFKDIYAANPSAGVVTYDGIPIPTVVTDRLNAHGLTFSSLPNLMRQALLWDMGWVVGDVGGVDTFMQVYVPANTTMASIALPWAVYQQSAAGFGLKHTQCTFNGKTYLRQQVMAGPKLPPILKCAVDLVSVDAQSSLLAQDALSASIVPEPRLYRHQDTTQGWTMPAIHTLPRVMSTSGEAAWGTCPSEANHQALIIPCETKYASATSLNTFLPVESASMTAWLDTFQVANPNLATKTPPPTTTISSSSVSSMSTGWIVGLGLGGGVLVVAVSLWLVRRCRRRHRSTNSDDDDDTDLYLAGPGTNDHIAMLHSQTAKSSSRSSQSSHGSTDHTAPPPSSSKLASRSSLLVDGINLAPLTSVRLDETAVHVDVVLGSGGFAQVLLGTYAGTQRVAVKGLLPGRASLQQVQDLMDEILLVSRFQSPYIVTFVGAVWDKPIDLACVLEYMDQGDLRDYLGRHTPAQFPWGAKLKCIDEIVHGLVYLHSFPIIHRDLKSRNVLLDATKGTKLTDFGVSRRQTDATMTNAIGTGRWIAPEVLQCDHYSVAADVYSLGVLLSEFCTHDLPYSECINPFDGKPLIETAIMAMVVAGSIQPTYTADMPPFLKDMALQCIHHDPARRPTALALSKLLEREMEAA</sequence>
<dbReference type="InterPro" id="IPR017441">
    <property type="entry name" value="Protein_kinase_ATP_BS"/>
</dbReference>
<reference evidence="8" key="2">
    <citation type="submission" date="2019-06" db="EMBL/GenBank/DDBJ databases">
        <title>Genomics analysis of Aphanomyces spp. identifies a new class of oomycete effector associated with host adaptation.</title>
        <authorList>
            <person name="Gaulin E."/>
        </authorList>
    </citation>
    <scope>NUCLEOTIDE SEQUENCE</scope>
    <source>
        <strain evidence="8">CBS 578.67</strain>
    </source>
</reference>
<evidence type="ECO:0000313" key="9">
    <source>
        <dbReference type="EMBL" id="VFT79153.1"/>
    </source>
</evidence>
<dbReference type="GO" id="GO:0004674">
    <property type="term" value="F:protein serine/threonine kinase activity"/>
    <property type="evidence" value="ECO:0007669"/>
    <property type="project" value="UniProtKB-KW"/>
</dbReference>
<dbReference type="Pfam" id="PF00069">
    <property type="entry name" value="Pkinase"/>
    <property type="match status" value="1"/>
</dbReference>
<evidence type="ECO:0000256" key="1">
    <source>
        <dbReference type="ARBA" id="ARBA00022527"/>
    </source>
</evidence>
<accession>A0A485KA01</accession>
<name>A0A485KA01_9STRA</name>
<dbReference type="OrthoDB" id="122279at2759"/>
<dbReference type="SMART" id="SM00220">
    <property type="entry name" value="S_TKc"/>
    <property type="match status" value="1"/>
</dbReference>
<feature type="compositionally biased region" description="Low complexity" evidence="5">
    <location>
        <begin position="333"/>
        <end position="343"/>
    </location>
</feature>
<gene>
    <name evidence="9" type="primary">Aste57867_1948</name>
    <name evidence="8" type="ORF">As57867_001946</name>
    <name evidence="9" type="ORF">ASTE57867_1948</name>
</gene>
<dbReference type="PANTHER" id="PTHR44329:SF214">
    <property type="entry name" value="PROTEIN KINASE DOMAIN-CONTAINING PROTEIN"/>
    <property type="match status" value="1"/>
</dbReference>
<evidence type="ECO:0000313" key="10">
    <source>
        <dbReference type="Proteomes" id="UP000332933"/>
    </source>
</evidence>
<keyword evidence="6" id="KW-0472">Membrane</keyword>
<keyword evidence="1" id="KW-0723">Serine/threonine-protein kinase</keyword>
<feature type="binding site" evidence="4">
    <location>
        <position position="411"/>
    </location>
    <ligand>
        <name>ATP</name>
        <dbReference type="ChEBI" id="CHEBI:30616"/>
    </ligand>
</feature>
<keyword evidence="6" id="KW-1133">Transmembrane helix</keyword>
<feature type="domain" description="Protein kinase" evidence="7">
    <location>
        <begin position="383"/>
        <end position="643"/>
    </location>
</feature>
<dbReference type="PRINTS" id="PR00109">
    <property type="entry name" value="TYRKINASE"/>
</dbReference>
<feature type="transmembrane region" description="Helical" evidence="6">
    <location>
        <begin position="271"/>
        <end position="292"/>
    </location>
</feature>
<dbReference type="PROSITE" id="PS00107">
    <property type="entry name" value="PROTEIN_KINASE_ATP"/>
    <property type="match status" value="1"/>
</dbReference>
<dbReference type="SUPFAM" id="SSF56112">
    <property type="entry name" value="Protein kinase-like (PK-like)"/>
    <property type="match status" value="1"/>
</dbReference>
<dbReference type="InterPro" id="IPR051681">
    <property type="entry name" value="Ser/Thr_Kinases-Pseudokinases"/>
</dbReference>
<keyword evidence="6" id="KW-0812">Transmembrane</keyword>
<evidence type="ECO:0000259" key="7">
    <source>
        <dbReference type="PROSITE" id="PS50011"/>
    </source>
</evidence>
<dbReference type="GO" id="GO:0005524">
    <property type="term" value="F:ATP binding"/>
    <property type="evidence" value="ECO:0007669"/>
    <property type="project" value="UniProtKB-UniRule"/>
</dbReference>
<dbReference type="PROSITE" id="PS50011">
    <property type="entry name" value="PROTEIN_KINASE_DOM"/>
    <property type="match status" value="1"/>
</dbReference>
<keyword evidence="1" id="KW-0418">Kinase</keyword>
<keyword evidence="3 4" id="KW-0067">ATP-binding</keyword>
<evidence type="ECO:0000313" key="8">
    <source>
        <dbReference type="EMBL" id="KAF0718032.1"/>
    </source>
</evidence>
<reference evidence="9 10" key="1">
    <citation type="submission" date="2019-03" db="EMBL/GenBank/DDBJ databases">
        <authorList>
            <person name="Gaulin E."/>
            <person name="Dumas B."/>
        </authorList>
    </citation>
    <scope>NUCLEOTIDE SEQUENCE [LARGE SCALE GENOMIC DNA]</scope>
    <source>
        <strain evidence="9">CBS 568.67</strain>
    </source>
</reference>
<dbReference type="Gene3D" id="1.10.510.10">
    <property type="entry name" value="Transferase(Phosphotransferase) domain 1"/>
    <property type="match status" value="1"/>
</dbReference>
<evidence type="ECO:0000256" key="4">
    <source>
        <dbReference type="PROSITE-ProRule" id="PRU10141"/>
    </source>
</evidence>
<feature type="region of interest" description="Disordered" evidence="5">
    <location>
        <begin position="327"/>
        <end position="358"/>
    </location>
</feature>
<dbReference type="PANTHER" id="PTHR44329">
    <property type="entry name" value="SERINE/THREONINE-PROTEIN KINASE TNNI3K-RELATED"/>
    <property type="match status" value="1"/>
</dbReference>
<dbReference type="PROSITE" id="PS00108">
    <property type="entry name" value="PROTEIN_KINASE_ST"/>
    <property type="match status" value="1"/>
</dbReference>
<dbReference type="EMBL" id="CAADRA010000186">
    <property type="protein sequence ID" value="VFT79153.1"/>
    <property type="molecule type" value="Genomic_DNA"/>
</dbReference>
<dbReference type="InterPro" id="IPR011009">
    <property type="entry name" value="Kinase-like_dom_sf"/>
</dbReference>
<dbReference type="EMBL" id="VJMH01000186">
    <property type="protein sequence ID" value="KAF0718032.1"/>
    <property type="molecule type" value="Genomic_DNA"/>
</dbReference>
<dbReference type="InterPro" id="IPR001245">
    <property type="entry name" value="Ser-Thr/Tyr_kinase_cat_dom"/>
</dbReference>
<dbReference type="InterPro" id="IPR008271">
    <property type="entry name" value="Ser/Thr_kinase_AS"/>
</dbReference>
<dbReference type="InterPro" id="IPR000719">
    <property type="entry name" value="Prot_kinase_dom"/>
</dbReference>
<organism evidence="9 10">
    <name type="scientific">Aphanomyces stellatus</name>
    <dbReference type="NCBI Taxonomy" id="120398"/>
    <lineage>
        <taxon>Eukaryota</taxon>
        <taxon>Sar</taxon>
        <taxon>Stramenopiles</taxon>
        <taxon>Oomycota</taxon>
        <taxon>Saprolegniomycetes</taxon>
        <taxon>Saprolegniales</taxon>
        <taxon>Verrucalvaceae</taxon>
        <taxon>Aphanomyces</taxon>
    </lineage>
</organism>
<keyword evidence="10" id="KW-1185">Reference proteome</keyword>
<protein>
    <submittedName>
        <fullName evidence="9">Aste57867_1948 protein</fullName>
    </submittedName>
</protein>